<keyword evidence="3" id="KW-1185">Reference proteome</keyword>
<gene>
    <name evidence="2" type="ORF">PoB_004524600</name>
</gene>
<evidence type="ECO:0000313" key="3">
    <source>
        <dbReference type="Proteomes" id="UP000735302"/>
    </source>
</evidence>
<evidence type="ECO:0000256" key="1">
    <source>
        <dbReference type="SAM" id="MobiDB-lite"/>
    </source>
</evidence>
<comment type="caution">
    <text evidence="2">The sequence shown here is derived from an EMBL/GenBank/DDBJ whole genome shotgun (WGS) entry which is preliminary data.</text>
</comment>
<organism evidence="2 3">
    <name type="scientific">Plakobranchus ocellatus</name>
    <dbReference type="NCBI Taxonomy" id="259542"/>
    <lineage>
        <taxon>Eukaryota</taxon>
        <taxon>Metazoa</taxon>
        <taxon>Spiralia</taxon>
        <taxon>Lophotrochozoa</taxon>
        <taxon>Mollusca</taxon>
        <taxon>Gastropoda</taxon>
        <taxon>Heterobranchia</taxon>
        <taxon>Euthyneura</taxon>
        <taxon>Panpulmonata</taxon>
        <taxon>Sacoglossa</taxon>
        <taxon>Placobranchoidea</taxon>
        <taxon>Plakobranchidae</taxon>
        <taxon>Plakobranchus</taxon>
    </lineage>
</organism>
<dbReference type="Proteomes" id="UP000735302">
    <property type="component" value="Unassembled WGS sequence"/>
</dbReference>
<proteinExistence type="predicted"/>
<feature type="region of interest" description="Disordered" evidence="1">
    <location>
        <begin position="34"/>
        <end position="86"/>
    </location>
</feature>
<feature type="compositionally biased region" description="Polar residues" evidence="1">
    <location>
        <begin position="72"/>
        <end position="85"/>
    </location>
</feature>
<feature type="compositionally biased region" description="Low complexity" evidence="1">
    <location>
        <begin position="45"/>
        <end position="56"/>
    </location>
</feature>
<sequence>MGGPRNSCSSRFRKSHLSDQLAILSPLTQPTHLQWLPKKSSRGLPANGSSPASSDDGAPDQHLSALPIPLSPQFSPPAQSTNYKSKSSHFHIASKLLRFWNEE</sequence>
<protein>
    <submittedName>
        <fullName evidence="2">Uncharacterized protein</fullName>
    </submittedName>
</protein>
<accession>A0AAV4BE97</accession>
<evidence type="ECO:0000313" key="2">
    <source>
        <dbReference type="EMBL" id="GFO18741.1"/>
    </source>
</evidence>
<dbReference type="EMBL" id="BLXT01004974">
    <property type="protein sequence ID" value="GFO18741.1"/>
    <property type="molecule type" value="Genomic_DNA"/>
</dbReference>
<reference evidence="2 3" key="1">
    <citation type="journal article" date="2021" name="Elife">
        <title>Chloroplast acquisition without the gene transfer in kleptoplastic sea slugs, Plakobranchus ocellatus.</title>
        <authorList>
            <person name="Maeda T."/>
            <person name="Takahashi S."/>
            <person name="Yoshida T."/>
            <person name="Shimamura S."/>
            <person name="Takaki Y."/>
            <person name="Nagai Y."/>
            <person name="Toyoda A."/>
            <person name="Suzuki Y."/>
            <person name="Arimoto A."/>
            <person name="Ishii H."/>
            <person name="Satoh N."/>
            <person name="Nishiyama T."/>
            <person name="Hasebe M."/>
            <person name="Maruyama T."/>
            <person name="Minagawa J."/>
            <person name="Obokata J."/>
            <person name="Shigenobu S."/>
        </authorList>
    </citation>
    <scope>NUCLEOTIDE SEQUENCE [LARGE SCALE GENOMIC DNA]</scope>
</reference>
<dbReference type="AlphaFoldDB" id="A0AAV4BE97"/>
<name>A0AAV4BE97_9GAST</name>